<proteinExistence type="predicted"/>
<accession>A0AAN7W6T7</accession>
<evidence type="ECO:0000313" key="4">
    <source>
        <dbReference type="Proteomes" id="UP001306508"/>
    </source>
</evidence>
<evidence type="ECO:0000256" key="1">
    <source>
        <dbReference type="SAM" id="Phobius"/>
    </source>
</evidence>
<dbReference type="EMBL" id="JAWIZZ010000002">
    <property type="protein sequence ID" value="KAK5782509.1"/>
    <property type="molecule type" value="Genomic_DNA"/>
</dbReference>
<gene>
    <name evidence="3" type="ORF">RI543_000063</name>
    <name evidence="2" type="ORF">RI543_004678</name>
</gene>
<name>A0AAN7W6T7_9SACH</name>
<keyword evidence="1" id="KW-0472">Membrane</keyword>
<comment type="caution">
    <text evidence="3">The sequence shown here is derived from an EMBL/GenBank/DDBJ whole genome shotgun (WGS) entry which is preliminary data.</text>
</comment>
<reference evidence="3" key="1">
    <citation type="submission" date="2023-06" db="EMBL/GenBank/DDBJ databases">
        <title>A draft genome of Kazachstania heterogenica Y-27499.</title>
        <authorList>
            <person name="Donic C."/>
            <person name="Kralova J.S."/>
            <person name="Fidel L."/>
            <person name="Ben-Dor S."/>
            <person name="Jung S."/>
        </authorList>
    </citation>
    <scope>NUCLEOTIDE SEQUENCE</scope>
    <source>
        <strain evidence="3">Y27499</strain>
    </source>
</reference>
<keyword evidence="4" id="KW-1185">Reference proteome</keyword>
<dbReference type="Pfam" id="PF17276">
    <property type="entry name" value="DUF5341"/>
    <property type="match status" value="1"/>
</dbReference>
<evidence type="ECO:0000313" key="2">
    <source>
        <dbReference type="EMBL" id="KAK5774144.1"/>
    </source>
</evidence>
<protein>
    <submittedName>
        <fullName evidence="3">Uncharacterized protein</fullName>
    </submittedName>
</protein>
<dbReference type="InterPro" id="IPR035237">
    <property type="entry name" value="DUF5341"/>
</dbReference>
<keyword evidence="1" id="KW-0812">Transmembrane</keyword>
<dbReference type="AlphaFoldDB" id="A0AAN7W6T7"/>
<feature type="transmembrane region" description="Helical" evidence="1">
    <location>
        <begin position="55"/>
        <end position="76"/>
    </location>
</feature>
<organism evidence="3 4">
    <name type="scientific">Arxiozyma heterogenica</name>
    <dbReference type="NCBI Taxonomy" id="278026"/>
    <lineage>
        <taxon>Eukaryota</taxon>
        <taxon>Fungi</taxon>
        <taxon>Dikarya</taxon>
        <taxon>Ascomycota</taxon>
        <taxon>Saccharomycotina</taxon>
        <taxon>Saccharomycetes</taxon>
        <taxon>Saccharomycetales</taxon>
        <taxon>Saccharomycetaceae</taxon>
        <taxon>Arxiozyma</taxon>
    </lineage>
</organism>
<reference evidence="4" key="2">
    <citation type="submission" date="2023-07" db="EMBL/GenBank/DDBJ databases">
        <title>A draft genome of Kazachstania heterogenica Y-27499.</title>
        <authorList>
            <person name="Donic C."/>
            <person name="Kralova J.S."/>
            <person name="Fidel L."/>
            <person name="Ben-Dor S."/>
            <person name="Jung S."/>
        </authorList>
    </citation>
    <scope>NUCLEOTIDE SEQUENCE [LARGE SCALE GENOMIC DNA]</scope>
    <source>
        <strain evidence="2 4">Y27499</strain>
    </source>
</reference>
<dbReference type="Proteomes" id="UP001306508">
    <property type="component" value="Unassembled WGS sequence"/>
</dbReference>
<evidence type="ECO:0000313" key="3">
    <source>
        <dbReference type="EMBL" id="KAK5782509.1"/>
    </source>
</evidence>
<keyword evidence="1" id="KW-1133">Transmembrane helix</keyword>
<dbReference type="EMBL" id="JAWIZZ010000056">
    <property type="protein sequence ID" value="KAK5774144.1"/>
    <property type="molecule type" value="Genomic_DNA"/>
</dbReference>
<sequence>MDQAEDGYSQGIKRCASAGRAECQGDEVGTTETLDLKFINIRILSKRFYLEEYQYILLAAGVTFFGSIAYGARLIAPQICNPAAEVAISGIALSGPAWCIGTYVIGAACASISAGLSAEGASSGWQWWKESGVAKRNILLEHPYPAANLTLVSGSLLEDHVYALNQSLGNFFENVTGVSAILYNNEGPLYKRDGSIDNMLTWSINYNDTMITTVVHPRHLLASAKAFKEFTTQTKTFHKRGDGEWLSYNLYGLNVVAAELFKANMQNEAQSGAMGIGNMFISQIQPCTDLLCYGVQDKFCASFGDSSIPGEDSIMVGEVYVDAYGGIDNECQSG</sequence>